<protein>
    <submittedName>
        <fullName evidence="1">Uncharacterized protein</fullName>
    </submittedName>
</protein>
<evidence type="ECO:0000313" key="1">
    <source>
        <dbReference type="EMBL" id="KAL3826232.1"/>
    </source>
</evidence>
<keyword evidence="2" id="KW-1185">Reference proteome</keyword>
<sequence>MARAMVEKSLSSQADAGCFDKDVAVEVVSADIEDELVVAETNHPADEMIEDVKKTAEKLSSPSIIDLKRKRNRKTPMYCMEGLPAKFTHNGHTYSKKNSNLTNYQMDCRHKHGCECPAQMRFPVINGKVDMSRGWTHGEHSRKCIIKSGLDASKCNLDGHYGDADDNDTKKPAAVEKTQLWMQLFTQLEGKIKLEDDHYRKASER</sequence>
<name>A0ABD3SNR4_9STRA</name>
<accession>A0ABD3SNR4</accession>
<dbReference type="EMBL" id="JALLPB020000025">
    <property type="protein sequence ID" value="KAL3826232.1"/>
    <property type="molecule type" value="Genomic_DNA"/>
</dbReference>
<dbReference type="AlphaFoldDB" id="A0ABD3SNR4"/>
<evidence type="ECO:0000313" key="2">
    <source>
        <dbReference type="Proteomes" id="UP001530377"/>
    </source>
</evidence>
<organism evidence="1 2">
    <name type="scientific">Cyclostephanos tholiformis</name>
    <dbReference type="NCBI Taxonomy" id="382380"/>
    <lineage>
        <taxon>Eukaryota</taxon>
        <taxon>Sar</taxon>
        <taxon>Stramenopiles</taxon>
        <taxon>Ochrophyta</taxon>
        <taxon>Bacillariophyta</taxon>
        <taxon>Coscinodiscophyceae</taxon>
        <taxon>Thalassiosirophycidae</taxon>
        <taxon>Stephanodiscales</taxon>
        <taxon>Stephanodiscaceae</taxon>
        <taxon>Cyclostephanos</taxon>
    </lineage>
</organism>
<proteinExistence type="predicted"/>
<comment type="caution">
    <text evidence="1">The sequence shown here is derived from an EMBL/GenBank/DDBJ whole genome shotgun (WGS) entry which is preliminary data.</text>
</comment>
<reference evidence="1 2" key="1">
    <citation type="submission" date="2024-10" db="EMBL/GenBank/DDBJ databases">
        <title>Updated reference genomes for cyclostephanoid diatoms.</title>
        <authorList>
            <person name="Roberts W.R."/>
            <person name="Alverson A.J."/>
        </authorList>
    </citation>
    <scope>NUCLEOTIDE SEQUENCE [LARGE SCALE GENOMIC DNA]</scope>
    <source>
        <strain evidence="1 2">AJA228-03</strain>
    </source>
</reference>
<gene>
    <name evidence="1" type="ORF">ACHAXA_006260</name>
</gene>
<dbReference type="Proteomes" id="UP001530377">
    <property type="component" value="Unassembled WGS sequence"/>
</dbReference>